<dbReference type="OrthoDB" id="296522at2759"/>
<dbReference type="AlphaFoldDB" id="A0A9X0DBJ0"/>
<feature type="region of interest" description="Disordered" evidence="12">
    <location>
        <begin position="89"/>
        <end position="123"/>
    </location>
</feature>
<comment type="caution">
    <text evidence="15">The sequence shown here is derived from an EMBL/GenBank/DDBJ whole genome shotgun (WGS) entry which is preliminary data.</text>
</comment>
<dbReference type="InterPro" id="IPR005821">
    <property type="entry name" value="Ion_trans_dom"/>
</dbReference>
<protein>
    <recommendedName>
        <fullName evidence="14">Ion transport domain-containing protein</fullName>
    </recommendedName>
</protein>
<sequence length="196" mass="21758">MGVVLFSSAVYYAEISNEDGNDFLSIPHSFWWAIITMTTVGYGDITPKTLGGKLVGCFCAITGVLAIALPVPVIVSNFAYYYSKENGRQSNMDEELEEEDDIEEEKEAEESETEKKGLVNCIGKKSAPKNKGIVQERKRKRKQGTVRFPDAMYNAIDSNVNMDHKNGLANSTSVSGKNDHQNYEKTDSLTQLETIV</sequence>
<evidence type="ECO:0000256" key="9">
    <source>
        <dbReference type="ARBA" id="ARBA00023065"/>
    </source>
</evidence>
<dbReference type="GO" id="GO:0008076">
    <property type="term" value="C:voltage-gated potassium channel complex"/>
    <property type="evidence" value="ECO:0007669"/>
    <property type="project" value="InterPro"/>
</dbReference>
<feature type="transmembrane region" description="Helical" evidence="13">
    <location>
        <begin position="57"/>
        <end position="82"/>
    </location>
</feature>
<dbReference type="EMBL" id="MU825396">
    <property type="protein sequence ID" value="KAJ7394497.1"/>
    <property type="molecule type" value="Genomic_DNA"/>
</dbReference>
<feature type="region of interest" description="Disordered" evidence="12">
    <location>
        <begin position="159"/>
        <end position="196"/>
    </location>
</feature>
<keyword evidence="5" id="KW-0631">Potassium channel</keyword>
<dbReference type="PANTHER" id="PTHR11537">
    <property type="entry name" value="VOLTAGE-GATED POTASSIUM CHANNEL"/>
    <property type="match status" value="1"/>
</dbReference>
<evidence type="ECO:0000256" key="8">
    <source>
        <dbReference type="ARBA" id="ARBA00022989"/>
    </source>
</evidence>
<dbReference type="InterPro" id="IPR028325">
    <property type="entry name" value="VG_K_chnl"/>
</dbReference>
<dbReference type="GO" id="GO:0001508">
    <property type="term" value="P:action potential"/>
    <property type="evidence" value="ECO:0007669"/>
    <property type="project" value="TreeGrafter"/>
</dbReference>
<evidence type="ECO:0000256" key="12">
    <source>
        <dbReference type="SAM" id="MobiDB-lite"/>
    </source>
</evidence>
<evidence type="ECO:0000256" key="13">
    <source>
        <dbReference type="SAM" id="Phobius"/>
    </source>
</evidence>
<dbReference type="SUPFAM" id="SSF81324">
    <property type="entry name" value="Voltage-gated potassium channels"/>
    <property type="match status" value="1"/>
</dbReference>
<name>A0A9X0DBJ0_9CNID</name>
<evidence type="ECO:0000313" key="16">
    <source>
        <dbReference type="Proteomes" id="UP001163046"/>
    </source>
</evidence>
<evidence type="ECO:0000256" key="6">
    <source>
        <dbReference type="ARBA" id="ARBA00022882"/>
    </source>
</evidence>
<dbReference type="PANTHER" id="PTHR11537:SF113">
    <property type="entry name" value="POTASSIUM VOLTAGE-GATED CHANNEL PROTEIN SHAKER"/>
    <property type="match status" value="1"/>
</dbReference>
<keyword evidence="3" id="KW-0633">Potassium transport</keyword>
<organism evidence="15 16">
    <name type="scientific">Desmophyllum pertusum</name>
    <dbReference type="NCBI Taxonomy" id="174260"/>
    <lineage>
        <taxon>Eukaryota</taxon>
        <taxon>Metazoa</taxon>
        <taxon>Cnidaria</taxon>
        <taxon>Anthozoa</taxon>
        <taxon>Hexacorallia</taxon>
        <taxon>Scleractinia</taxon>
        <taxon>Caryophylliina</taxon>
        <taxon>Caryophylliidae</taxon>
        <taxon>Desmophyllum</taxon>
    </lineage>
</organism>
<dbReference type="Gene3D" id="1.10.287.70">
    <property type="match status" value="1"/>
</dbReference>
<evidence type="ECO:0000313" key="15">
    <source>
        <dbReference type="EMBL" id="KAJ7394497.1"/>
    </source>
</evidence>
<accession>A0A9X0DBJ0</accession>
<dbReference type="Pfam" id="PF00520">
    <property type="entry name" value="Ion_trans"/>
    <property type="match status" value="1"/>
</dbReference>
<proteinExistence type="predicted"/>
<evidence type="ECO:0000256" key="10">
    <source>
        <dbReference type="ARBA" id="ARBA00023136"/>
    </source>
</evidence>
<keyword evidence="6" id="KW-0851">Voltage-gated channel</keyword>
<keyword evidence="2" id="KW-0813">Transport</keyword>
<keyword evidence="9" id="KW-0406">Ion transport</keyword>
<evidence type="ECO:0000256" key="5">
    <source>
        <dbReference type="ARBA" id="ARBA00022826"/>
    </source>
</evidence>
<keyword evidence="8 13" id="KW-1133">Transmembrane helix</keyword>
<keyword evidence="10 13" id="KW-0472">Membrane</keyword>
<evidence type="ECO:0000256" key="2">
    <source>
        <dbReference type="ARBA" id="ARBA00022448"/>
    </source>
</evidence>
<evidence type="ECO:0000256" key="1">
    <source>
        <dbReference type="ARBA" id="ARBA00004141"/>
    </source>
</evidence>
<keyword evidence="11" id="KW-0407">Ion channel</keyword>
<comment type="subcellular location">
    <subcellularLocation>
        <location evidence="1">Membrane</location>
        <topology evidence="1">Multi-pass membrane protein</topology>
    </subcellularLocation>
</comment>
<dbReference type="GO" id="GO:0005251">
    <property type="term" value="F:delayed rectifier potassium channel activity"/>
    <property type="evidence" value="ECO:0007669"/>
    <property type="project" value="TreeGrafter"/>
</dbReference>
<dbReference type="PRINTS" id="PR00169">
    <property type="entry name" value="KCHANNEL"/>
</dbReference>
<evidence type="ECO:0000256" key="7">
    <source>
        <dbReference type="ARBA" id="ARBA00022958"/>
    </source>
</evidence>
<dbReference type="FunFam" id="1.10.287.70:FF:000002">
    <property type="entry name" value="Potassium voltage-gated channel subfamily a member"/>
    <property type="match status" value="1"/>
</dbReference>
<feature type="compositionally biased region" description="Basic and acidic residues" evidence="12">
    <location>
        <begin position="177"/>
        <end position="187"/>
    </location>
</feature>
<feature type="domain" description="Ion transport" evidence="14">
    <location>
        <begin position="2"/>
        <end position="85"/>
    </location>
</feature>
<keyword evidence="7" id="KW-0630">Potassium</keyword>
<keyword evidence="16" id="KW-1185">Reference proteome</keyword>
<keyword evidence="4 13" id="KW-0812">Transmembrane</keyword>
<reference evidence="15" key="1">
    <citation type="submission" date="2023-01" db="EMBL/GenBank/DDBJ databases">
        <title>Genome assembly of the deep-sea coral Lophelia pertusa.</title>
        <authorList>
            <person name="Herrera S."/>
            <person name="Cordes E."/>
        </authorList>
    </citation>
    <scope>NUCLEOTIDE SEQUENCE</scope>
    <source>
        <strain evidence="15">USNM1676648</strain>
        <tissue evidence="15">Polyp</tissue>
    </source>
</reference>
<evidence type="ECO:0000259" key="14">
    <source>
        <dbReference type="Pfam" id="PF00520"/>
    </source>
</evidence>
<feature type="compositionally biased region" description="Acidic residues" evidence="12">
    <location>
        <begin position="92"/>
        <end position="112"/>
    </location>
</feature>
<evidence type="ECO:0000256" key="4">
    <source>
        <dbReference type="ARBA" id="ARBA00022692"/>
    </source>
</evidence>
<dbReference type="Proteomes" id="UP001163046">
    <property type="component" value="Unassembled WGS sequence"/>
</dbReference>
<evidence type="ECO:0000256" key="3">
    <source>
        <dbReference type="ARBA" id="ARBA00022538"/>
    </source>
</evidence>
<evidence type="ECO:0000256" key="11">
    <source>
        <dbReference type="ARBA" id="ARBA00023303"/>
    </source>
</evidence>
<gene>
    <name evidence="15" type="ORF">OS493_000311</name>
</gene>